<evidence type="ECO:0000256" key="5">
    <source>
        <dbReference type="ARBA" id="ARBA00022989"/>
    </source>
</evidence>
<comment type="similarity">
    <text evidence="2">Belongs to the drug/metabolite transporter (DMT) superfamily. Plant drug/metabolite exporter (P-DME) (TC 2.A.7.4) family.</text>
</comment>
<dbReference type="AlphaFoldDB" id="E1Z756"/>
<keyword evidence="3" id="KW-1003">Cell membrane</keyword>
<dbReference type="Proteomes" id="UP000008141">
    <property type="component" value="Unassembled WGS sequence"/>
</dbReference>
<dbReference type="PANTHER" id="PTHR42920:SF23">
    <property type="entry name" value="EAMA DOMAIN-CONTAINING PROTEIN"/>
    <property type="match status" value="1"/>
</dbReference>
<dbReference type="eggNOG" id="ENOG502S191">
    <property type="taxonomic scope" value="Eukaryota"/>
</dbReference>
<evidence type="ECO:0000259" key="9">
    <source>
        <dbReference type="Pfam" id="PF00892"/>
    </source>
</evidence>
<evidence type="ECO:0000256" key="7">
    <source>
        <dbReference type="SAM" id="MobiDB-lite"/>
    </source>
</evidence>
<proteinExistence type="inferred from homology"/>
<dbReference type="SUPFAM" id="SSF103481">
    <property type="entry name" value="Multidrug resistance efflux transporter EmrE"/>
    <property type="match status" value="2"/>
</dbReference>
<evidence type="ECO:0000256" key="1">
    <source>
        <dbReference type="ARBA" id="ARBA00004651"/>
    </source>
</evidence>
<dbReference type="PANTHER" id="PTHR42920">
    <property type="entry name" value="OS03G0707200 PROTEIN-RELATED"/>
    <property type="match status" value="1"/>
</dbReference>
<dbReference type="OrthoDB" id="2017960at2759"/>
<comment type="subcellular location">
    <subcellularLocation>
        <location evidence="1">Cell membrane</location>
        <topology evidence="1">Multi-pass membrane protein</topology>
    </subcellularLocation>
</comment>
<feature type="transmembrane region" description="Helical" evidence="8">
    <location>
        <begin position="328"/>
        <end position="344"/>
    </location>
</feature>
<dbReference type="EMBL" id="GL433838">
    <property type="protein sequence ID" value="EFN58109.1"/>
    <property type="molecule type" value="Genomic_DNA"/>
</dbReference>
<dbReference type="InterPro" id="IPR051258">
    <property type="entry name" value="Diverse_Substrate_Transporter"/>
</dbReference>
<feature type="compositionally biased region" description="Pro residues" evidence="7">
    <location>
        <begin position="128"/>
        <end position="139"/>
    </location>
</feature>
<evidence type="ECO:0000256" key="8">
    <source>
        <dbReference type="SAM" id="Phobius"/>
    </source>
</evidence>
<dbReference type="InterPro" id="IPR037185">
    <property type="entry name" value="EmrE-like"/>
</dbReference>
<feature type="transmembrane region" description="Helical" evidence="8">
    <location>
        <begin position="356"/>
        <end position="379"/>
    </location>
</feature>
<feature type="compositionally biased region" description="Basic and acidic residues" evidence="7">
    <location>
        <begin position="526"/>
        <end position="537"/>
    </location>
</feature>
<sequence>MASLWQPAPYNSTTTSRRPSGLVCQQSRHGAPQALAPGPRQHRAPLRREVLPAATAGGRGGEGKQPQQQQQMGSPPPGVAALQAEPVAQPAAGRVLRVGSRAAPPTAEAAMLAAADPVMGEAVEPAPSTAPPAEMPPPAQQQQQQEQPGGPTLGLDSKVVGMICLLGVAMLKGSYNSMLRLLYAQDGPPGPVAIMLFRGVLQSIVLVAAYLLVAQVTKVKDSEAAAGGDTIAAAEGAAVGMPPPAELPGTASDGSSLVPAWAQRISSRLPYTAIAASELGLWLFLATAIQTLGLQLTTATRAGFLIQSTALLTPVLASFTGEKPSRNVWAGCLVALVGCLFIASDASATDATDTPLFSLGGDAAVLSAAFFFSLAMVRLGTYARRIPSVELAAAKSVVLGGVAFVTFLFAAASMTASGIPITDLWPGYDNPLSWAVMIYCALGPGALAAFLHAKGQSVVPPAEAQIIFSSMPLWSVAFAFLLLGGEPMSEKTVVGGAAVVAAGFIASRKDGGAQEKPDAAVATAPVEHRQDKGDKQA</sequence>
<keyword evidence="4 8" id="KW-0812">Transmembrane</keyword>
<dbReference type="InterPro" id="IPR000620">
    <property type="entry name" value="EamA_dom"/>
</dbReference>
<gene>
    <name evidence="10" type="ORF">CHLNCDRAFT_57156</name>
</gene>
<evidence type="ECO:0000313" key="10">
    <source>
        <dbReference type="EMBL" id="EFN58109.1"/>
    </source>
</evidence>
<feature type="region of interest" description="Disordered" evidence="7">
    <location>
        <begin position="122"/>
        <end position="153"/>
    </location>
</feature>
<keyword evidence="6 8" id="KW-0472">Membrane</keyword>
<feature type="transmembrane region" description="Helical" evidence="8">
    <location>
        <begin position="464"/>
        <end position="483"/>
    </location>
</feature>
<feature type="region of interest" description="Disordered" evidence="7">
    <location>
        <begin position="510"/>
        <end position="537"/>
    </location>
</feature>
<dbReference type="Pfam" id="PF00892">
    <property type="entry name" value="EamA"/>
    <property type="match status" value="1"/>
</dbReference>
<evidence type="ECO:0000256" key="3">
    <source>
        <dbReference type="ARBA" id="ARBA00022475"/>
    </source>
</evidence>
<dbReference type="RefSeq" id="XP_005850211.1">
    <property type="nucleotide sequence ID" value="XM_005850149.1"/>
</dbReference>
<dbReference type="GO" id="GO:0005886">
    <property type="term" value="C:plasma membrane"/>
    <property type="evidence" value="ECO:0007669"/>
    <property type="project" value="UniProtKB-SubCell"/>
</dbReference>
<dbReference type="GeneID" id="17357574"/>
<keyword evidence="5 8" id="KW-1133">Transmembrane helix</keyword>
<feature type="transmembrane region" description="Helical" evidence="8">
    <location>
        <begin position="391"/>
        <end position="412"/>
    </location>
</feature>
<name>E1Z756_CHLVA</name>
<reference evidence="10 11" key="1">
    <citation type="journal article" date="2010" name="Plant Cell">
        <title>The Chlorella variabilis NC64A genome reveals adaptation to photosymbiosis, coevolution with viruses, and cryptic sex.</title>
        <authorList>
            <person name="Blanc G."/>
            <person name="Duncan G."/>
            <person name="Agarkova I."/>
            <person name="Borodovsky M."/>
            <person name="Gurnon J."/>
            <person name="Kuo A."/>
            <person name="Lindquist E."/>
            <person name="Lucas S."/>
            <person name="Pangilinan J."/>
            <person name="Polle J."/>
            <person name="Salamov A."/>
            <person name="Terry A."/>
            <person name="Yamada T."/>
            <person name="Dunigan D.D."/>
            <person name="Grigoriev I.V."/>
            <person name="Claverie J.M."/>
            <person name="Van Etten J.L."/>
        </authorList>
    </citation>
    <scope>NUCLEOTIDE SEQUENCE [LARGE SCALE GENOMIC DNA]</scope>
    <source>
        <strain evidence="10 11">NC64A</strain>
    </source>
</reference>
<evidence type="ECO:0000256" key="4">
    <source>
        <dbReference type="ARBA" id="ARBA00022692"/>
    </source>
</evidence>
<keyword evidence="11" id="KW-1185">Reference proteome</keyword>
<evidence type="ECO:0000256" key="2">
    <source>
        <dbReference type="ARBA" id="ARBA00007635"/>
    </source>
</evidence>
<feature type="compositionally biased region" description="Low complexity" evidence="7">
    <location>
        <begin position="64"/>
        <end position="73"/>
    </location>
</feature>
<feature type="transmembrane region" description="Helical" evidence="8">
    <location>
        <begin position="271"/>
        <end position="292"/>
    </location>
</feature>
<accession>E1Z756</accession>
<protein>
    <recommendedName>
        <fullName evidence="9">EamA domain-containing protein</fullName>
    </recommendedName>
</protein>
<feature type="transmembrane region" description="Helical" evidence="8">
    <location>
        <begin position="195"/>
        <end position="213"/>
    </location>
</feature>
<feature type="transmembrane region" description="Helical" evidence="8">
    <location>
        <begin position="432"/>
        <end position="452"/>
    </location>
</feature>
<evidence type="ECO:0000256" key="6">
    <source>
        <dbReference type="ARBA" id="ARBA00023136"/>
    </source>
</evidence>
<feature type="region of interest" description="Disordered" evidence="7">
    <location>
        <begin position="1"/>
        <end position="80"/>
    </location>
</feature>
<evidence type="ECO:0000313" key="11">
    <source>
        <dbReference type="Proteomes" id="UP000008141"/>
    </source>
</evidence>
<feature type="domain" description="EamA" evidence="9">
    <location>
        <begin position="361"/>
        <end position="505"/>
    </location>
</feature>
<dbReference type="KEGG" id="cvr:CHLNCDRAFT_57156"/>
<feature type="compositionally biased region" description="Polar residues" evidence="7">
    <location>
        <begin position="9"/>
        <end position="28"/>
    </location>
</feature>
<feature type="transmembrane region" description="Helical" evidence="8">
    <location>
        <begin position="304"/>
        <end position="321"/>
    </location>
</feature>
<organism evidence="11">
    <name type="scientific">Chlorella variabilis</name>
    <name type="common">Green alga</name>
    <dbReference type="NCBI Taxonomy" id="554065"/>
    <lineage>
        <taxon>Eukaryota</taxon>
        <taxon>Viridiplantae</taxon>
        <taxon>Chlorophyta</taxon>
        <taxon>core chlorophytes</taxon>
        <taxon>Trebouxiophyceae</taxon>
        <taxon>Chlorellales</taxon>
        <taxon>Chlorellaceae</taxon>
        <taxon>Chlorella clade</taxon>
        <taxon>Chlorella</taxon>
    </lineage>
</organism>
<dbReference type="InParanoid" id="E1Z756"/>